<evidence type="ECO:0000256" key="1">
    <source>
        <dbReference type="SAM" id="MobiDB-lite"/>
    </source>
</evidence>
<protein>
    <submittedName>
        <fullName evidence="2">Uncharacterized protein</fullName>
    </submittedName>
</protein>
<keyword evidence="3" id="KW-1185">Reference proteome</keyword>
<comment type="caution">
    <text evidence="2">The sequence shown here is derived from an EMBL/GenBank/DDBJ whole genome shotgun (WGS) entry which is preliminary data.</text>
</comment>
<reference evidence="2 3" key="1">
    <citation type="submission" date="2020-04" db="EMBL/GenBank/DDBJ databases">
        <authorList>
            <consortium name="Desulfovibrio sp. FSS-1 genome sequencing consortium"/>
            <person name="Shimoshige H."/>
            <person name="Kobayashi H."/>
            <person name="Maekawa T."/>
        </authorList>
    </citation>
    <scope>NUCLEOTIDE SEQUENCE [LARGE SCALE GENOMIC DNA]</scope>
    <source>
        <strain evidence="2 3">SIID29052-01</strain>
    </source>
</reference>
<evidence type="ECO:0000313" key="3">
    <source>
        <dbReference type="Proteomes" id="UP000494245"/>
    </source>
</evidence>
<evidence type="ECO:0000313" key="2">
    <source>
        <dbReference type="EMBL" id="GFK95977.1"/>
    </source>
</evidence>
<dbReference type="Proteomes" id="UP000494245">
    <property type="component" value="Unassembled WGS sequence"/>
</dbReference>
<sequence length="187" mass="20446">MLQMEFMANVKKPYTKMSCIPPSEPMAPTSLTGRRDGRDEGPLKAAALRHEVRRRPARHGRSPSASPGIIPDADPALITQALDNAFKARFRDVVALESFEDRTSAGGVAVMFLDIQVLYGQFSSQMTTVSSLGIVVDDGRQPVEQIRGDGSAMRPPGPNPDPTTCCPVEFGRCPAVDGQNWMRLDYR</sequence>
<name>A0A6V8M2D3_9BACT</name>
<dbReference type="AlphaFoldDB" id="A0A6V8M2D3"/>
<proteinExistence type="predicted"/>
<organism evidence="2 3">
    <name type="scientific">Fundidesulfovibrio magnetotacticus</name>
    <dbReference type="NCBI Taxonomy" id="2730080"/>
    <lineage>
        <taxon>Bacteria</taxon>
        <taxon>Pseudomonadati</taxon>
        <taxon>Thermodesulfobacteriota</taxon>
        <taxon>Desulfovibrionia</taxon>
        <taxon>Desulfovibrionales</taxon>
        <taxon>Desulfovibrionaceae</taxon>
        <taxon>Fundidesulfovibrio</taxon>
    </lineage>
</organism>
<dbReference type="RefSeq" id="WP_173087114.1">
    <property type="nucleotide sequence ID" value="NZ_BLTE01000028.1"/>
</dbReference>
<feature type="compositionally biased region" description="Basic and acidic residues" evidence="1">
    <location>
        <begin position="33"/>
        <end position="42"/>
    </location>
</feature>
<accession>A0A6V8M2D3</accession>
<dbReference type="EMBL" id="BLTE01000028">
    <property type="protein sequence ID" value="GFK95977.1"/>
    <property type="molecule type" value="Genomic_DNA"/>
</dbReference>
<reference evidence="2 3" key="2">
    <citation type="submission" date="2020-05" db="EMBL/GenBank/DDBJ databases">
        <title>Draft genome sequence of Desulfovibrio sp. strainFSS-1.</title>
        <authorList>
            <person name="Shimoshige H."/>
            <person name="Kobayashi H."/>
            <person name="Maekawa T."/>
        </authorList>
    </citation>
    <scope>NUCLEOTIDE SEQUENCE [LARGE SCALE GENOMIC DNA]</scope>
    <source>
        <strain evidence="2 3">SIID29052-01</strain>
    </source>
</reference>
<feature type="region of interest" description="Disordered" evidence="1">
    <location>
        <begin position="19"/>
        <end position="72"/>
    </location>
</feature>
<gene>
    <name evidence="2" type="ORF">NNJEOMEG_03851</name>
</gene>
<feature type="compositionally biased region" description="Basic residues" evidence="1">
    <location>
        <begin position="51"/>
        <end position="61"/>
    </location>
</feature>